<dbReference type="PANTHER" id="PTHR45947">
    <property type="entry name" value="SULFOQUINOVOSYL TRANSFERASE SQD2"/>
    <property type="match status" value="1"/>
</dbReference>
<evidence type="ECO:0008006" key="5">
    <source>
        <dbReference type="Google" id="ProtNLM"/>
    </source>
</evidence>
<dbReference type="GO" id="GO:0016757">
    <property type="term" value="F:glycosyltransferase activity"/>
    <property type="evidence" value="ECO:0007669"/>
    <property type="project" value="InterPro"/>
</dbReference>
<feature type="domain" description="Glycosyl transferase family 1" evidence="1">
    <location>
        <begin position="153"/>
        <end position="317"/>
    </location>
</feature>
<evidence type="ECO:0000259" key="2">
    <source>
        <dbReference type="Pfam" id="PF13439"/>
    </source>
</evidence>
<dbReference type="EMBL" id="AP021874">
    <property type="protein sequence ID" value="BBO68076.1"/>
    <property type="molecule type" value="Genomic_DNA"/>
</dbReference>
<feature type="domain" description="Glycosyltransferase subfamily 4-like N-terminal" evidence="2">
    <location>
        <begin position="32"/>
        <end position="142"/>
    </location>
</feature>
<dbReference type="Pfam" id="PF13439">
    <property type="entry name" value="Glyco_transf_4"/>
    <property type="match status" value="1"/>
</dbReference>
<dbReference type="InterPro" id="IPR001296">
    <property type="entry name" value="Glyco_trans_1"/>
</dbReference>
<evidence type="ECO:0000313" key="3">
    <source>
        <dbReference type="EMBL" id="BBO68076.1"/>
    </source>
</evidence>
<evidence type="ECO:0000259" key="1">
    <source>
        <dbReference type="Pfam" id="PF00534"/>
    </source>
</evidence>
<keyword evidence="4" id="KW-1185">Reference proteome</keyword>
<proteinExistence type="predicted"/>
<gene>
    <name evidence="3" type="ORF">DSCA_20060</name>
</gene>
<dbReference type="KEGG" id="dalk:DSCA_20060"/>
<organism evidence="3 4">
    <name type="scientific">Desulfosarcina alkanivorans</name>
    <dbReference type="NCBI Taxonomy" id="571177"/>
    <lineage>
        <taxon>Bacteria</taxon>
        <taxon>Pseudomonadati</taxon>
        <taxon>Thermodesulfobacteriota</taxon>
        <taxon>Desulfobacteria</taxon>
        <taxon>Desulfobacterales</taxon>
        <taxon>Desulfosarcinaceae</taxon>
        <taxon>Desulfosarcina</taxon>
    </lineage>
</organism>
<dbReference type="SUPFAM" id="SSF53756">
    <property type="entry name" value="UDP-Glycosyltransferase/glycogen phosphorylase"/>
    <property type="match status" value="1"/>
</dbReference>
<dbReference type="AlphaFoldDB" id="A0A5K7YG77"/>
<dbReference type="InterPro" id="IPR028098">
    <property type="entry name" value="Glyco_trans_4-like_N"/>
</dbReference>
<dbReference type="Pfam" id="PF00534">
    <property type="entry name" value="Glycos_transf_1"/>
    <property type="match status" value="1"/>
</dbReference>
<dbReference type="Proteomes" id="UP000427906">
    <property type="component" value="Chromosome"/>
</dbReference>
<protein>
    <recommendedName>
        <fullName evidence="5">Glycosyl transferase</fullName>
    </recommendedName>
</protein>
<sequence length="348" mass="38694">MRIKVVVGVLLSDDIVSRKIASEGFECVIFGMKNGFDVFRALKLTLFLRKRKIDIVNIHGQNPLGIFCSILACPPVIVNTDHGTTLGSPVKRKNRVVFTNRFLLPFVDHSIAISKGMEKSLLIREKIDKKKITLVYNGIDVDAIKNTLIDIRKLKITLKIPPTLPVIGTVGRLAPEKQYPVLLECLAFLKNQGRIFIALIIGEGPLRPLLEAQIDQMGLRDCVRLLGLRSDVYQLMKLIDIFTLASGGEAFSITLLEAMASAKPVVAFDVEGINEAVVNEATGFLIPPGDTVGFSKKLADLIDSPELRTQMGQYGFQRVEKKFNITEKMKDLEAIYDKLLQNKATDCR</sequence>
<dbReference type="PANTHER" id="PTHR45947:SF3">
    <property type="entry name" value="SULFOQUINOVOSYL TRANSFERASE SQD2"/>
    <property type="match status" value="1"/>
</dbReference>
<dbReference type="InterPro" id="IPR050194">
    <property type="entry name" value="Glycosyltransferase_grp1"/>
</dbReference>
<reference evidence="3 4" key="1">
    <citation type="submission" date="2019-11" db="EMBL/GenBank/DDBJ databases">
        <title>Comparative genomics of hydrocarbon-degrading Desulfosarcina strains.</title>
        <authorList>
            <person name="Watanabe M."/>
            <person name="Kojima H."/>
            <person name="Fukui M."/>
        </authorList>
    </citation>
    <scope>NUCLEOTIDE SEQUENCE [LARGE SCALE GENOMIC DNA]</scope>
    <source>
        <strain evidence="3 4">PL12</strain>
    </source>
</reference>
<accession>A0A5K7YG77</accession>
<name>A0A5K7YG77_9BACT</name>
<evidence type="ECO:0000313" key="4">
    <source>
        <dbReference type="Proteomes" id="UP000427906"/>
    </source>
</evidence>
<dbReference type="Gene3D" id="3.40.50.2000">
    <property type="entry name" value="Glycogen Phosphorylase B"/>
    <property type="match status" value="2"/>
</dbReference>